<feature type="transmembrane region" description="Helical" evidence="2">
    <location>
        <begin position="262"/>
        <end position="284"/>
    </location>
</feature>
<evidence type="ECO:0000256" key="1">
    <source>
        <dbReference type="SAM" id="MobiDB-lite"/>
    </source>
</evidence>
<feature type="transmembrane region" description="Helical" evidence="2">
    <location>
        <begin position="360"/>
        <end position="391"/>
    </location>
</feature>
<keyword evidence="2" id="KW-0812">Transmembrane</keyword>
<evidence type="ECO:0000259" key="3">
    <source>
        <dbReference type="Pfam" id="PF25231"/>
    </source>
</evidence>
<keyword evidence="5" id="KW-1185">Reference proteome</keyword>
<dbReference type="EMBL" id="PVTI01000008">
    <property type="protein sequence ID" value="PRY60140.1"/>
    <property type="molecule type" value="Genomic_DNA"/>
</dbReference>
<gene>
    <name evidence="4" type="ORF">BCF74_10886</name>
</gene>
<feature type="transmembrane region" description="Helical" evidence="2">
    <location>
        <begin position="174"/>
        <end position="203"/>
    </location>
</feature>
<keyword evidence="2" id="KW-1133">Transmembrane helix</keyword>
<dbReference type="RefSeq" id="WP_146132890.1">
    <property type="nucleotide sequence ID" value="NZ_PVTI01000008.1"/>
</dbReference>
<comment type="caution">
    <text evidence="4">The sequence shown here is derived from an EMBL/GenBank/DDBJ whole genome shotgun (WGS) entry which is preliminary data.</text>
</comment>
<evidence type="ECO:0000313" key="4">
    <source>
        <dbReference type="EMBL" id="PRY60140.1"/>
    </source>
</evidence>
<dbReference type="Pfam" id="PF25231">
    <property type="entry name" value="DUF7847"/>
    <property type="match status" value="1"/>
</dbReference>
<evidence type="ECO:0000256" key="2">
    <source>
        <dbReference type="SAM" id="Phobius"/>
    </source>
</evidence>
<name>A0A2T0UQE3_9MICO</name>
<dbReference type="Proteomes" id="UP000237822">
    <property type="component" value="Unassembled WGS sequence"/>
</dbReference>
<feature type="domain" description="DUF7847" evidence="3">
    <location>
        <begin position="121"/>
        <end position="374"/>
    </location>
</feature>
<feature type="transmembrane region" description="Helical" evidence="2">
    <location>
        <begin position="129"/>
        <end position="154"/>
    </location>
</feature>
<feature type="region of interest" description="Disordered" evidence="1">
    <location>
        <begin position="1"/>
        <end position="92"/>
    </location>
</feature>
<dbReference type="OrthoDB" id="121140at2"/>
<dbReference type="PRINTS" id="PR01217">
    <property type="entry name" value="PRICHEXTENSN"/>
</dbReference>
<protein>
    <recommendedName>
        <fullName evidence="3">DUF7847 domain-containing protein</fullName>
    </recommendedName>
</protein>
<feature type="transmembrane region" description="Helical" evidence="2">
    <location>
        <begin position="224"/>
        <end position="256"/>
    </location>
</feature>
<accession>A0A2T0UQE3</accession>
<dbReference type="InterPro" id="IPR057169">
    <property type="entry name" value="DUF7847"/>
</dbReference>
<organism evidence="4 5">
    <name type="scientific">Knoellia remsis</name>
    <dbReference type="NCBI Taxonomy" id="407159"/>
    <lineage>
        <taxon>Bacteria</taxon>
        <taxon>Bacillati</taxon>
        <taxon>Actinomycetota</taxon>
        <taxon>Actinomycetes</taxon>
        <taxon>Micrococcales</taxon>
        <taxon>Intrasporangiaceae</taxon>
        <taxon>Knoellia</taxon>
    </lineage>
</organism>
<feature type="compositionally biased region" description="Pro residues" evidence="1">
    <location>
        <begin position="30"/>
        <end position="74"/>
    </location>
</feature>
<sequence length="421" mass="43858">MSEHGWTAPGQQPPSPSQPTGPSQEAAPQPTQPSYPQPGHPPQSPYAQPPYAQPGHPSQPPYAQPPYAQPPYAQPPYAQTTNPAYRYPPQPPMGGWRPRMDFRPGIIPLRPLTLNDLFGAVFRAVRGNVAATVGLAALTSLAFLVPFTALGAWVSSQEASVSLEESMSSETAGLVGTIGSALPSIGTSLSTILLAGFLAYVIGQAVLGRKVSAGETWAGTRRRILPLIGATLLTSAIIIGVAAICIGLPIGILALAQSDSGIAIGVVSLLAGGLVAIVALLFLWTRLAFVTPAIVLEGVGVGRAFARSWRLTGTPLFWRLLGIRLLAAIAIGFIASLITAPLAVAGVGLILTGMPADQVYVWQTVITGISAVISGALTTPITAGLDALLFVDHRMRREGLDVQLIQTTQGTAPPPWPRATA</sequence>
<reference evidence="4 5" key="1">
    <citation type="submission" date="2018-03" db="EMBL/GenBank/DDBJ databases">
        <title>Genomic Encyclopedia of Archaeal and Bacterial Type Strains, Phase II (KMG-II): from individual species to whole genera.</title>
        <authorList>
            <person name="Goeker M."/>
        </authorList>
    </citation>
    <scope>NUCLEOTIDE SEQUENCE [LARGE SCALE GENOMIC DNA]</scope>
    <source>
        <strain evidence="4 5">ATCC BAA-1496</strain>
    </source>
</reference>
<dbReference type="AlphaFoldDB" id="A0A2T0UQE3"/>
<evidence type="ECO:0000313" key="5">
    <source>
        <dbReference type="Proteomes" id="UP000237822"/>
    </source>
</evidence>
<keyword evidence="2" id="KW-0472">Membrane</keyword>
<feature type="transmembrane region" description="Helical" evidence="2">
    <location>
        <begin position="325"/>
        <end position="354"/>
    </location>
</feature>
<proteinExistence type="predicted"/>